<sequence length="126" mass="13995">MRTRCRGCCWDAKLAPSDKRTVERVMRFVMESNARHAKFAARLIACMRNAERLCEQLVDSIADNLADAEPETLVAHIAVLAQLALRAPDAFEQKSDVVTVFLVKQVLKSSSDEDEETVSGLDLSSI</sequence>
<dbReference type="EMBL" id="JANSHE010001629">
    <property type="protein sequence ID" value="KAJ3001786.1"/>
    <property type="molecule type" value="Genomic_DNA"/>
</dbReference>
<gene>
    <name evidence="1" type="ORF">NUW54_g6212</name>
</gene>
<keyword evidence="2" id="KW-1185">Reference proteome</keyword>
<organism evidence="1 2">
    <name type="scientific">Trametes sanguinea</name>
    <dbReference type="NCBI Taxonomy" id="158606"/>
    <lineage>
        <taxon>Eukaryota</taxon>
        <taxon>Fungi</taxon>
        <taxon>Dikarya</taxon>
        <taxon>Basidiomycota</taxon>
        <taxon>Agaricomycotina</taxon>
        <taxon>Agaricomycetes</taxon>
        <taxon>Polyporales</taxon>
        <taxon>Polyporaceae</taxon>
        <taxon>Trametes</taxon>
    </lineage>
</organism>
<reference evidence="1" key="1">
    <citation type="submission" date="2022-08" db="EMBL/GenBank/DDBJ databases">
        <title>Genome Sequence of Pycnoporus sanguineus.</title>
        <authorList>
            <person name="Buettner E."/>
        </authorList>
    </citation>
    <scope>NUCLEOTIDE SEQUENCE</scope>
    <source>
        <strain evidence="1">CG-C14</strain>
    </source>
</reference>
<name>A0ACC1PV02_9APHY</name>
<protein>
    <submittedName>
        <fullName evidence="1">Uncharacterized protein</fullName>
    </submittedName>
</protein>
<dbReference type="Proteomes" id="UP001144978">
    <property type="component" value="Unassembled WGS sequence"/>
</dbReference>
<accession>A0ACC1PV02</accession>
<comment type="caution">
    <text evidence="1">The sequence shown here is derived from an EMBL/GenBank/DDBJ whole genome shotgun (WGS) entry which is preliminary data.</text>
</comment>
<evidence type="ECO:0000313" key="2">
    <source>
        <dbReference type="Proteomes" id="UP001144978"/>
    </source>
</evidence>
<evidence type="ECO:0000313" key="1">
    <source>
        <dbReference type="EMBL" id="KAJ3001786.1"/>
    </source>
</evidence>
<proteinExistence type="predicted"/>